<dbReference type="InterPro" id="IPR002696">
    <property type="entry name" value="Membr_insert_effic_factor_YidD"/>
</dbReference>
<evidence type="ECO:0000256" key="1">
    <source>
        <dbReference type="HAMAP-Rule" id="MF_00386"/>
    </source>
</evidence>
<organism evidence="2 3">
    <name type="scientific">Parasediminibacterium paludis</name>
    <dbReference type="NCBI Taxonomy" id="908966"/>
    <lineage>
        <taxon>Bacteria</taxon>
        <taxon>Pseudomonadati</taxon>
        <taxon>Bacteroidota</taxon>
        <taxon>Chitinophagia</taxon>
        <taxon>Chitinophagales</taxon>
        <taxon>Chitinophagaceae</taxon>
        <taxon>Parasediminibacterium</taxon>
    </lineage>
</organism>
<comment type="caution">
    <text evidence="2">The sequence shown here is derived from an EMBL/GenBank/DDBJ whole genome shotgun (WGS) entry which is preliminary data.</text>
</comment>
<sequence length="76" mass="8471">MKLLLQLLSLPLIGLIKFYQYIISPVLGPKCRYTPTCSHYGLAAIKKYGPFKGGWLAIKRIASCHPWGGHGYDPLP</sequence>
<comment type="subcellular location">
    <subcellularLocation>
        <location evidence="1">Cell membrane</location>
        <topology evidence="1">Peripheral membrane protein</topology>
        <orientation evidence="1">Cytoplasmic side</orientation>
    </subcellularLocation>
</comment>
<dbReference type="RefSeq" id="WP_379015215.1">
    <property type="nucleotide sequence ID" value="NZ_JBHSDC010000029.1"/>
</dbReference>
<keyword evidence="3" id="KW-1185">Reference proteome</keyword>
<dbReference type="NCBIfam" id="TIGR00278">
    <property type="entry name" value="membrane protein insertion efficiency factor YidD"/>
    <property type="match status" value="1"/>
</dbReference>
<dbReference type="PANTHER" id="PTHR33383:SF1">
    <property type="entry name" value="MEMBRANE PROTEIN INSERTION EFFICIENCY FACTOR-RELATED"/>
    <property type="match status" value="1"/>
</dbReference>
<reference evidence="3" key="1">
    <citation type="journal article" date="2019" name="Int. J. Syst. Evol. Microbiol.">
        <title>The Global Catalogue of Microorganisms (GCM) 10K type strain sequencing project: providing services to taxonomists for standard genome sequencing and annotation.</title>
        <authorList>
            <consortium name="The Broad Institute Genomics Platform"/>
            <consortium name="The Broad Institute Genome Sequencing Center for Infectious Disease"/>
            <person name="Wu L."/>
            <person name="Ma J."/>
        </authorList>
    </citation>
    <scope>NUCLEOTIDE SEQUENCE [LARGE SCALE GENOMIC DNA]</scope>
    <source>
        <strain evidence="3">CECT 8010</strain>
    </source>
</reference>
<dbReference type="HAMAP" id="MF_00386">
    <property type="entry name" value="UPF0161_YidD"/>
    <property type="match status" value="1"/>
</dbReference>
<dbReference type="Pfam" id="PF01809">
    <property type="entry name" value="YidD"/>
    <property type="match status" value="1"/>
</dbReference>
<keyword evidence="1" id="KW-0472">Membrane</keyword>
<dbReference type="PANTHER" id="PTHR33383">
    <property type="entry name" value="MEMBRANE PROTEIN INSERTION EFFICIENCY FACTOR-RELATED"/>
    <property type="match status" value="1"/>
</dbReference>
<evidence type="ECO:0000313" key="3">
    <source>
        <dbReference type="Proteomes" id="UP001595906"/>
    </source>
</evidence>
<dbReference type="EMBL" id="JBHSDC010000029">
    <property type="protein sequence ID" value="MFC4233093.1"/>
    <property type="molecule type" value="Genomic_DNA"/>
</dbReference>
<keyword evidence="1" id="KW-1003">Cell membrane</keyword>
<accession>A0ABV8Q0Y1</accession>
<comment type="similarity">
    <text evidence="1">Belongs to the UPF0161 family.</text>
</comment>
<dbReference type="Proteomes" id="UP001595906">
    <property type="component" value="Unassembled WGS sequence"/>
</dbReference>
<comment type="function">
    <text evidence="1">Could be involved in insertion of integral membrane proteins into the membrane.</text>
</comment>
<name>A0ABV8Q0Y1_9BACT</name>
<proteinExistence type="inferred from homology"/>
<protein>
    <recommendedName>
        <fullName evidence="1">Putative membrane protein insertion efficiency factor</fullName>
    </recommendedName>
</protein>
<gene>
    <name evidence="2" type="primary">yidD</name>
    <name evidence="2" type="ORF">ACFOW1_14420</name>
</gene>
<dbReference type="SMART" id="SM01234">
    <property type="entry name" value="Haemolytic"/>
    <property type="match status" value="1"/>
</dbReference>
<evidence type="ECO:0000313" key="2">
    <source>
        <dbReference type="EMBL" id="MFC4233093.1"/>
    </source>
</evidence>